<gene>
    <name evidence="1" type="ORF">QIS99_20820</name>
</gene>
<dbReference type="EMBL" id="JASCIR010000018">
    <property type="protein sequence ID" value="MDI3388628.1"/>
    <property type="molecule type" value="Genomic_DNA"/>
</dbReference>
<dbReference type="Proteomes" id="UP001224661">
    <property type="component" value="Unassembled WGS sequence"/>
</dbReference>
<sequence>MPNNHRLRRLVTGDAVHLWSVRHRHSRTGSCEEVLSLYAEGARVPLRLVFREGDGRYVSEALMATGRITKSGGGALNLREPGTVRNLVDAAHAVGLLPGTGETDGWPVFDAVVRSGPWETGP</sequence>
<reference evidence="1 2" key="1">
    <citation type="submission" date="2023-05" db="EMBL/GenBank/DDBJ databases">
        <title>Draft genome sequence of Streptomyces sp. B-S-A8 isolated from a cave soil in Thailand.</title>
        <authorList>
            <person name="Chamroensaksri N."/>
            <person name="Muangham S."/>
        </authorList>
    </citation>
    <scope>NUCLEOTIDE SEQUENCE [LARGE SCALE GENOMIC DNA]</scope>
    <source>
        <strain evidence="1 2">B-S-A8</strain>
    </source>
</reference>
<protein>
    <recommendedName>
        <fullName evidence="3">DUF397 domain-containing protein</fullName>
    </recommendedName>
</protein>
<evidence type="ECO:0008006" key="3">
    <source>
        <dbReference type="Google" id="ProtNLM"/>
    </source>
</evidence>
<evidence type="ECO:0000313" key="1">
    <source>
        <dbReference type="EMBL" id="MDI3388628.1"/>
    </source>
</evidence>
<keyword evidence="2" id="KW-1185">Reference proteome</keyword>
<organism evidence="1 2">
    <name type="scientific">Streptomyces solicavernae</name>
    <dbReference type="NCBI Taxonomy" id="3043614"/>
    <lineage>
        <taxon>Bacteria</taxon>
        <taxon>Bacillati</taxon>
        <taxon>Actinomycetota</taxon>
        <taxon>Actinomycetes</taxon>
        <taxon>Kitasatosporales</taxon>
        <taxon>Streptomycetaceae</taxon>
        <taxon>Streptomyces</taxon>
    </lineage>
</organism>
<dbReference type="RefSeq" id="WP_282515077.1">
    <property type="nucleotide sequence ID" value="NZ_JASCIR010000018.1"/>
</dbReference>
<accession>A0ABT6RXY3</accession>
<name>A0ABT6RXY3_9ACTN</name>
<proteinExistence type="predicted"/>
<evidence type="ECO:0000313" key="2">
    <source>
        <dbReference type="Proteomes" id="UP001224661"/>
    </source>
</evidence>
<comment type="caution">
    <text evidence="1">The sequence shown here is derived from an EMBL/GenBank/DDBJ whole genome shotgun (WGS) entry which is preliminary data.</text>
</comment>